<evidence type="ECO:0000259" key="2">
    <source>
        <dbReference type="Pfam" id="PF18701"/>
    </source>
</evidence>
<dbReference type="InterPro" id="IPR008042">
    <property type="entry name" value="Retrotrans_Pao"/>
</dbReference>
<evidence type="ECO:0000313" key="3">
    <source>
        <dbReference type="EMBL" id="PFX12586.1"/>
    </source>
</evidence>
<feature type="region of interest" description="Disordered" evidence="1">
    <location>
        <begin position="140"/>
        <end position="161"/>
    </location>
</feature>
<dbReference type="AlphaFoldDB" id="A0A2B4R5Z9"/>
<comment type="caution">
    <text evidence="3">The sequence shown here is derived from an EMBL/GenBank/DDBJ whole genome shotgun (WGS) entry which is preliminary data.</text>
</comment>
<accession>A0A2B4R5Z9</accession>
<gene>
    <name evidence="3" type="ORF">AWC38_SpisGene23429</name>
</gene>
<dbReference type="Pfam" id="PF05380">
    <property type="entry name" value="Peptidase_A17"/>
    <property type="match status" value="1"/>
</dbReference>
<name>A0A2B4R5Z9_STYPI</name>
<dbReference type="EMBL" id="LSMT01001278">
    <property type="protein sequence ID" value="PFX12586.1"/>
    <property type="molecule type" value="Genomic_DNA"/>
</dbReference>
<dbReference type="PANTHER" id="PTHR47331">
    <property type="entry name" value="PHD-TYPE DOMAIN-CONTAINING PROTEIN"/>
    <property type="match status" value="1"/>
</dbReference>
<dbReference type="OrthoDB" id="5985905at2759"/>
<proteinExistence type="predicted"/>
<organism evidence="3 4">
    <name type="scientific">Stylophora pistillata</name>
    <name type="common">Smooth cauliflower coral</name>
    <dbReference type="NCBI Taxonomy" id="50429"/>
    <lineage>
        <taxon>Eukaryota</taxon>
        <taxon>Metazoa</taxon>
        <taxon>Cnidaria</taxon>
        <taxon>Anthozoa</taxon>
        <taxon>Hexacorallia</taxon>
        <taxon>Scleractinia</taxon>
        <taxon>Astrocoeniina</taxon>
        <taxon>Pocilloporidae</taxon>
        <taxon>Stylophora</taxon>
    </lineage>
</organism>
<evidence type="ECO:0000256" key="1">
    <source>
        <dbReference type="SAM" id="MobiDB-lite"/>
    </source>
</evidence>
<dbReference type="InterPro" id="IPR040676">
    <property type="entry name" value="DUF5641"/>
</dbReference>
<feature type="domain" description="DUF5641" evidence="2">
    <location>
        <begin position="544"/>
        <end position="635"/>
    </location>
</feature>
<keyword evidence="4" id="KW-1185">Reference proteome</keyword>
<protein>
    <recommendedName>
        <fullName evidence="2">DUF5641 domain-containing protein</fullName>
    </recommendedName>
</protein>
<dbReference type="Pfam" id="PF18701">
    <property type="entry name" value="DUF5641"/>
    <property type="match status" value="1"/>
</dbReference>
<dbReference type="STRING" id="50429.A0A2B4R5Z9"/>
<evidence type="ECO:0000313" key="4">
    <source>
        <dbReference type="Proteomes" id="UP000225706"/>
    </source>
</evidence>
<reference evidence="4" key="1">
    <citation type="journal article" date="2017" name="bioRxiv">
        <title>Comparative analysis of the genomes of Stylophora pistillata and Acropora digitifera provides evidence for extensive differences between species of corals.</title>
        <authorList>
            <person name="Voolstra C.R."/>
            <person name="Li Y."/>
            <person name="Liew Y.J."/>
            <person name="Baumgarten S."/>
            <person name="Zoccola D."/>
            <person name="Flot J.-F."/>
            <person name="Tambutte S."/>
            <person name="Allemand D."/>
            <person name="Aranda M."/>
        </authorList>
    </citation>
    <scope>NUCLEOTIDE SEQUENCE [LARGE SCALE GENOMIC DNA]</scope>
</reference>
<sequence length="650" mass="74174">MCIMLEDGEIHAECESHNEYEARIMESMAKMRCYLASKHVSEVSLAGSSPPASQSSFQVQVKLPKINLPTFGRCPRTRVCEKFNSETFVPVLVPLIVDKLPKEVVERWELELSEEKAEQDCVKVKTLFAFLEQLIRAKESSQPPSLDSKTPAKGNPGNREKLFKFNTSQKSSTSALCATTQESKCVICYKNHGWKSCLSFLSFPVKERFRKATSKGLCFRCLESGHRAEVCQTPPASTAEEDINVLHQDSARPHFLWTQGVGWDEEVPVEVSLKRNQWVQELLELEHLHIPRCYIDLPLSQNPKVELHAFGDASEVAYASVPHLRVAREDGKASTSLVISKTRVAPVRKITLPRLELMAAVITARLGTYVKGAIDCPISRIVCWTDNSSTLHWIRGAASQWKPFVANRVIEIQSLLDPGVWRYCPGPQNPADLPTRGLSASQFGESLLWWKGPSWLQESEKDWHEDLRSKPCNEIVDQERKSKASVNCIVQPKEPYIDFTRFSKYSRLLRTVAWIKRFVSNSRVKEYERIDSILTEQTSRPLTKRFQYHQRLINGFWKRWHAAYLKYLTPLKKWHKSGREIRKGDLVLVSEDRLARGQWSRARVEDTITGRDGLVRSVTLRTSSGSVTRRPVQWLHLFEACDADLAAELN</sequence>
<dbReference type="Proteomes" id="UP000225706">
    <property type="component" value="Unassembled WGS sequence"/>
</dbReference>